<reference evidence="1 2" key="1">
    <citation type="submission" date="2023-04" db="EMBL/GenBank/DDBJ databases">
        <title>Forest soil microbial communities from Buena Vista Peninsula, Colon Province, Panama.</title>
        <authorList>
            <person name="Bouskill N."/>
        </authorList>
    </citation>
    <scope>NUCLEOTIDE SEQUENCE [LARGE SCALE GENOMIC DNA]</scope>
    <source>
        <strain evidence="1 2">GGS1</strain>
    </source>
</reference>
<comment type="caution">
    <text evidence="1">The sequence shown here is derived from an EMBL/GenBank/DDBJ whole genome shotgun (WGS) entry which is preliminary data.</text>
</comment>
<proteinExistence type="predicted"/>
<dbReference type="EMBL" id="JARXVH010000023">
    <property type="protein sequence ID" value="MDH6221554.1"/>
    <property type="molecule type" value="Genomic_DNA"/>
</dbReference>
<keyword evidence="2" id="KW-1185">Reference proteome</keyword>
<evidence type="ECO:0000313" key="2">
    <source>
        <dbReference type="Proteomes" id="UP001160499"/>
    </source>
</evidence>
<protein>
    <submittedName>
        <fullName evidence="1">Uncharacterized protein</fullName>
    </submittedName>
</protein>
<dbReference type="RefSeq" id="WP_280882261.1">
    <property type="nucleotide sequence ID" value="NZ_JARXVH010000023.1"/>
</dbReference>
<organism evidence="1 2">
    <name type="scientific">Streptomyces pseudovenezuelae</name>
    <dbReference type="NCBI Taxonomy" id="67350"/>
    <lineage>
        <taxon>Bacteria</taxon>
        <taxon>Bacillati</taxon>
        <taxon>Actinomycetota</taxon>
        <taxon>Actinomycetes</taxon>
        <taxon>Kitasatosporales</taxon>
        <taxon>Streptomycetaceae</taxon>
        <taxon>Streptomyces</taxon>
        <taxon>Streptomyces aurantiacus group</taxon>
    </lineage>
</organism>
<name>A0ABT6M0H3_9ACTN</name>
<accession>A0ABT6M0H3</accession>
<sequence>MKLPRLTAESGTGPAQGIYAAAAPARRTAGTGVTTMANEVYKVNGFEKHLMVHKGRSSNCAGDEVPCWGVVDGGPAYTCCNQIDCVSSDVNAPYCWSDGPLGQGIPATAPLTAGAA</sequence>
<dbReference type="Proteomes" id="UP001160499">
    <property type="component" value="Unassembled WGS sequence"/>
</dbReference>
<evidence type="ECO:0000313" key="1">
    <source>
        <dbReference type="EMBL" id="MDH6221554.1"/>
    </source>
</evidence>
<gene>
    <name evidence="1" type="ORF">M2283_008901</name>
</gene>